<dbReference type="Proteomes" id="UP000234681">
    <property type="component" value="Chromosome 12"/>
</dbReference>
<feature type="region of interest" description="Disordered" evidence="1">
    <location>
        <begin position="1"/>
        <end position="27"/>
    </location>
</feature>
<evidence type="ECO:0000256" key="1">
    <source>
        <dbReference type="SAM" id="MobiDB-lite"/>
    </source>
</evidence>
<evidence type="ECO:0000313" key="2">
    <source>
        <dbReference type="EMBL" id="EDM13701.1"/>
    </source>
</evidence>
<sequence length="110" mass="12521">MESGRWAPQTLALGRRRREDRFETSRGYTVRPCLPKQTSQAQTPFPLFRWIKLKKVEAVERQTLLPQSVGDHWSRPAIGSVIRSTLPELLKEGLAHTQEPHADCDSNSQG</sequence>
<gene>
    <name evidence="2" type="ORF">rCG_21288</name>
</gene>
<dbReference type="EMBL" id="CH473973">
    <property type="protein sequence ID" value="EDM13701.1"/>
    <property type="molecule type" value="Genomic_DNA"/>
</dbReference>
<protein>
    <submittedName>
        <fullName evidence="2">RCG21288, isoform CRA_c</fullName>
    </submittedName>
</protein>
<accession>A6J1B2</accession>
<reference evidence="2 3" key="1">
    <citation type="submission" date="2005-07" db="EMBL/GenBank/DDBJ databases">
        <authorList>
            <person name="Mural R.J."/>
            <person name="Li P.W."/>
            <person name="Adams M.D."/>
            <person name="Amanatides P.G."/>
            <person name="Baden-Tillson H."/>
            <person name="Barnstead M."/>
            <person name="Chin S.H."/>
            <person name="Dew I."/>
            <person name="Evans C.A."/>
            <person name="Ferriera S."/>
            <person name="Flanigan M."/>
            <person name="Fosler C."/>
            <person name="Glodek A."/>
            <person name="Gu Z."/>
            <person name="Holt R.A."/>
            <person name="Jennings D."/>
            <person name="Kraft C.L."/>
            <person name="Lu F."/>
            <person name="Nguyen T."/>
            <person name="Nusskern D.R."/>
            <person name="Pfannkoch C.M."/>
            <person name="Sitter C."/>
            <person name="Sutton G.G."/>
            <person name="Venter J.C."/>
            <person name="Wang Z."/>
            <person name="Woodage T."/>
            <person name="Zheng X.H."/>
            <person name="Zhong F."/>
        </authorList>
    </citation>
    <scope>NUCLEOTIDE SEQUENCE [LARGE SCALE GENOMIC DNA]</scope>
    <source>
        <strain>BN</strain>
        <strain evidence="3">Sprague-Dawley</strain>
    </source>
</reference>
<proteinExistence type="predicted"/>
<name>A6J1B2_RAT</name>
<organism evidence="2 3">
    <name type="scientific">Rattus norvegicus</name>
    <name type="common">Rat</name>
    <dbReference type="NCBI Taxonomy" id="10116"/>
    <lineage>
        <taxon>Eukaryota</taxon>
        <taxon>Metazoa</taxon>
        <taxon>Chordata</taxon>
        <taxon>Craniata</taxon>
        <taxon>Vertebrata</taxon>
        <taxon>Euteleostomi</taxon>
        <taxon>Mammalia</taxon>
        <taxon>Eutheria</taxon>
        <taxon>Euarchontoglires</taxon>
        <taxon>Glires</taxon>
        <taxon>Rodentia</taxon>
        <taxon>Myomorpha</taxon>
        <taxon>Muroidea</taxon>
        <taxon>Muridae</taxon>
        <taxon>Murinae</taxon>
        <taxon>Rattus</taxon>
    </lineage>
</organism>
<evidence type="ECO:0000313" key="3">
    <source>
        <dbReference type="Proteomes" id="UP000234681"/>
    </source>
</evidence>
<dbReference type="AlphaFoldDB" id="A6J1B2"/>